<accession>A0A486XV02</accession>
<gene>
    <name evidence="8" type="ORF">BAL341_3421</name>
</gene>
<feature type="signal peptide" evidence="6">
    <location>
        <begin position="1"/>
        <end position="20"/>
    </location>
</feature>
<dbReference type="Pfam" id="PF04151">
    <property type="entry name" value="PPC"/>
    <property type="match status" value="1"/>
</dbReference>
<dbReference type="InterPro" id="IPR007280">
    <property type="entry name" value="Peptidase_C_arc/bac"/>
</dbReference>
<dbReference type="Gene3D" id="2.60.120.380">
    <property type="match status" value="1"/>
</dbReference>
<name>A0A486XV02_9GAMM</name>
<feature type="domain" description="Peptidase C-terminal archaeal/bacterial" evidence="7">
    <location>
        <begin position="54"/>
        <end position="119"/>
    </location>
</feature>
<keyword evidence="6" id="KW-0732">Signal</keyword>
<reference evidence="8" key="1">
    <citation type="submission" date="2019-04" db="EMBL/GenBank/DDBJ databases">
        <authorList>
            <person name="Brambilla D."/>
        </authorList>
    </citation>
    <scope>NUCLEOTIDE SEQUENCE</scope>
    <source>
        <strain evidence="8">BAL1</strain>
    </source>
</reference>
<evidence type="ECO:0000256" key="5">
    <source>
        <dbReference type="SAM" id="MobiDB-lite"/>
    </source>
</evidence>
<dbReference type="Pfam" id="PF03575">
    <property type="entry name" value="Peptidase_S51"/>
    <property type="match status" value="1"/>
</dbReference>
<dbReference type="CDD" id="cd03145">
    <property type="entry name" value="GAT1_cyanophycinase"/>
    <property type="match status" value="1"/>
</dbReference>
<feature type="chain" id="PRO_5019807354" evidence="6">
    <location>
        <begin position="21"/>
        <end position="468"/>
    </location>
</feature>
<dbReference type="GO" id="GO:0006508">
    <property type="term" value="P:proteolysis"/>
    <property type="evidence" value="ECO:0007669"/>
    <property type="project" value="UniProtKB-KW"/>
</dbReference>
<protein>
    <submittedName>
        <fullName evidence="8">Cyanophycinase</fullName>
        <ecNumber evidence="8">3.4.15.6</ecNumber>
    </submittedName>
</protein>
<dbReference type="InterPro" id="IPR029062">
    <property type="entry name" value="Class_I_gatase-like"/>
</dbReference>
<dbReference type="AlphaFoldDB" id="A0A486XV02"/>
<dbReference type="GO" id="GO:0008236">
    <property type="term" value="F:serine-type peptidase activity"/>
    <property type="evidence" value="ECO:0007669"/>
    <property type="project" value="UniProtKB-KW"/>
</dbReference>
<evidence type="ECO:0000313" key="8">
    <source>
        <dbReference type="EMBL" id="VHO06400.1"/>
    </source>
</evidence>
<dbReference type="InterPro" id="IPR005320">
    <property type="entry name" value="Peptidase_S51"/>
</dbReference>
<dbReference type="PANTHER" id="PTHR36175">
    <property type="entry name" value="CYANOPHYCINASE"/>
    <property type="match status" value="1"/>
</dbReference>
<dbReference type="EC" id="3.4.15.6" evidence="8"/>
<keyword evidence="4" id="KW-0720">Serine protease</keyword>
<evidence type="ECO:0000256" key="2">
    <source>
        <dbReference type="ARBA" id="ARBA00022670"/>
    </source>
</evidence>
<organism evidence="8">
    <name type="scientific">Rheinheimera sp. BAL341</name>
    <dbReference type="NCBI Taxonomy" id="1708203"/>
    <lineage>
        <taxon>Bacteria</taxon>
        <taxon>Pseudomonadati</taxon>
        <taxon>Pseudomonadota</taxon>
        <taxon>Gammaproteobacteria</taxon>
        <taxon>Chromatiales</taxon>
        <taxon>Chromatiaceae</taxon>
        <taxon>Rheinheimera</taxon>
    </lineage>
</organism>
<comment type="similarity">
    <text evidence="1">Belongs to the peptidase S51 family.</text>
</comment>
<keyword evidence="3 8" id="KW-0378">Hydrolase</keyword>
<evidence type="ECO:0000256" key="3">
    <source>
        <dbReference type="ARBA" id="ARBA00022801"/>
    </source>
</evidence>
<keyword evidence="2" id="KW-0645">Protease</keyword>
<evidence type="ECO:0000256" key="1">
    <source>
        <dbReference type="ARBA" id="ARBA00006534"/>
    </source>
</evidence>
<dbReference type="SUPFAM" id="SSF89260">
    <property type="entry name" value="Collagen-binding domain"/>
    <property type="match status" value="1"/>
</dbReference>
<sequence>MKALSLLGVVALLLCGNAQACLQQESENNNTESRADGPLCSGVTVQGAIGGRTDSDWFTFDTTSTGDISISLSHGNNADFDWFLYRSSGSYIASSQSSANPESGTYVASPAGPHFVKVTRYSGTGNYQLTVNFAGSGSGGGGTDPQPEPDPEPENCNYGARPSKPGGLSATLLGSNSDVCVSLSSPALLLMGGGADVDAAFANRIAPHIKGGNIVVLRTSGTAAYNDYLQGLTNAASVETLIVNTRTKANSDYVDWAIRSAEFVFIAGGDQSDYLNQWQGTKVQDALMHVYNKGGALGGTSAGNHVLGQFIYDPDGVLGAISSEAVTDFCHETVNISTNFLNIPLLSGIITDTHFKQRDRMGRSAVFQAKLGSSGRVVAVSEATSLFVTADGNGVVDGSHEVYVLRADSQTQYQQTSCGQPVIINNLLRYKLLPGQSYNLLNNSTSVGPTRLSIDGRSGNFYNPTNPY</sequence>
<dbReference type="EMBL" id="CAAJGR010000033">
    <property type="protein sequence ID" value="VHO06400.1"/>
    <property type="molecule type" value="Genomic_DNA"/>
</dbReference>
<dbReference type="Gene3D" id="3.40.50.880">
    <property type="match status" value="1"/>
</dbReference>
<dbReference type="GO" id="GO:0004180">
    <property type="term" value="F:carboxypeptidase activity"/>
    <property type="evidence" value="ECO:0007669"/>
    <property type="project" value="UniProtKB-KW"/>
</dbReference>
<evidence type="ECO:0000256" key="4">
    <source>
        <dbReference type="ARBA" id="ARBA00022825"/>
    </source>
</evidence>
<dbReference type="PANTHER" id="PTHR36175:SF1">
    <property type="entry name" value="CYANOPHYCINASE"/>
    <property type="match status" value="1"/>
</dbReference>
<evidence type="ECO:0000259" key="7">
    <source>
        <dbReference type="Pfam" id="PF04151"/>
    </source>
</evidence>
<dbReference type="SUPFAM" id="SSF52317">
    <property type="entry name" value="Class I glutamine amidotransferase-like"/>
    <property type="match status" value="1"/>
</dbReference>
<keyword evidence="8" id="KW-0121">Carboxypeptidase</keyword>
<feature type="region of interest" description="Disordered" evidence="5">
    <location>
        <begin position="133"/>
        <end position="162"/>
    </location>
</feature>
<dbReference type="GO" id="GO:0008241">
    <property type="term" value="F:peptidyl-dipeptidase activity"/>
    <property type="evidence" value="ECO:0007669"/>
    <property type="project" value="UniProtKB-EC"/>
</dbReference>
<proteinExistence type="inferred from homology"/>
<evidence type="ECO:0000256" key="6">
    <source>
        <dbReference type="SAM" id="SignalP"/>
    </source>
</evidence>